<feature type="coiled-coil region" evidence="1">
    <location>
        <begin position="70"/>
        <end position="103"/>
    </location>
</feature>
<keyword evidence="2" id="KW-0812">Transmembrane</keyword>
<keyword evidence="2" id="KW-1133">Transmembrane helix</keyword>
<evidence type="ECO:0000256" key="2">
    <source>
        <dbReference type="SAM" id="Phobius"/>
    </source>
</evidence>
<proteinExistence type="predicted"/>
<organism evidence="3 4">
    <name type="scientific">Sulfurimonas paralvinellae</name>
    <dbReference type="NCBI Taxonomy" id="317658"/>
    <lineage>
        <taxon>Bacteria</taxon>
        <taxon>Pseudomonadati</taxon>
        <taxon>Campylobacterota</taxon>
        <taxon>Epsilonproteobacteria</taxon>
        <taxon>Campylobacterales</taxon>
        <taxon>Sulfurimonadaceae</taxon>
        <taxon>Sulfurimonas</taxon>
    </lineage>
</organism>
<keyword evidence="1" id="KW-0175">Coiled coil</keyword>
<keyword evidence="2" id="KW-0472">Membrane</keyword>
<dbReference type="KEGG" id="spal:FM071_01620"/>
<dbReference type="EMBL" id="CP041406">
    <property type="protein sequence ID" value="QOP45062.1"/>
    <property type="molecule type" value="Genomic_DNA"/>
</dbReference>
<sequence>MKLIILLVMTLLFSGCNFGESKEEIAAKRLQEKKAFEEKIADSKEVQLKKIDAQKEQELAKIESQTTLAKLEKEQLLEKIRLEAQAQKEKIMLEQAKEKAANEAKLREIEHQDSMEIKRYLLVILFLILVIASYFIYLYFRRRHDDKLRAYQDNLDKYFHQQENMTKMRIAEKIIDTVASGELDKEQQRELIKALSGNIAPNEEPKLLTDEIEEDVEIVEEKR</sequence>
<feature type="transmembrane region" description="Helical" evidence="2">
    <location>
        <begin position="120"/>
        <end position="140"/>
    </location>
</feature>
<dbReference type="RefSeq" id="WP_193111305.1">
    <property type="nucleotide sequence ID" value="NZ_CP041406.1"/>
</dbReference>
<evidence type="ECO:0000256" key="1">
    <source>
        <dbReference type="SAM" id="Coils"/>
    </source>
</evidence>
<protein>
    <submittedName>
        <fullName evidence="3">Uncharacterized protein</fullName>
    </submittedName>
</protein>
<keyword evidence="4" id="KW-1185">Reference proteome</keyword>
<dbReference type="Proteomes" id="UP000593580">
    <property type="component" value="Chromosome"/>
</dbReference>
<dbReference type="AlphaFoldDB" id="A0A7M1B8J6"/>
<reference evidence="3 4" key="1">
    <citation type="submission" date="2019-07" db="EMBL/GenBank/DDBJ databases">
        <title>Sulfurimonas paralvinellae sp. nov., a novel mesophilic, hydrogen- and sulfur-oxidizing chemolithoautotroph within the Epsilonproteo- bacteria isolated from a deep-sea hydrothermal vent polychaete nest, reclassification of Thiomicrospira denitrificans as Sulfurimonas denitrificans comb. nov. and emended description of the genus Sulfurimonas.</title>
        <authorList>
            <person name="Wang S."/>
            <person name="Jiang L."/>
            <person name="Shao Z."/>
        </authorList>
    </citation>
    <scope>NUCLEOTIDE SEQUENCE [LARGE SCALE GENOMIC DNA]</scope>
    <source>
        <strain evidence="3 4">GO25</strain>
    </source>
</reference>
<evidence type="ECO:0000313" key="3">
    <source>
        <dbReference type="EMBL" id="QOP45062.1"/>
    </source>
</evidence>
<name>A0A7M1B8J6_9BACT</name>
<accession>A0A7M1B8J6</accession>
<evidence type="ECO:0000313" key="4">
    <source>
        <dbReference type="Proteomes" id="UP000593580"/>
    </source>
</evidence>
<gene>
    <name evidence="3" type="ORF">FM071_01620</name>
</gene>
<dbReference type="PROSITE" id="PS51257">
    <property type="entry name" value="PROKAR_LIPOPROTEIN"/>
    <property type="match status" value="1"/>
</dbReference>